<proteinExistence type="predicted"/>
<protein>
    <submittedName>
        <fullName evidence="2">Uncharacterized protein</fullName>
    </submittedName>
</protein>
<dbReference type="AlphaFoldDB" id="A0A914D964"/>
<organism evidence="1 2">
    <name type="scientific">Acrobeloides nanus</name>
    <dbReference type="NCBI Taxonomy" id="290746"/>
    <lineage>
        <taxon>Eukaryota</taxon>
        <taxon>Metazoa</taxon>
        <taxon>Ecdysozoa</taxon>
        <taxon>Nematoda</taxon>
        <taxon>Chromadorea</taxon>
        <taxon>Rhabditida</taxon>
        <taxon>Tylenchina</taxon>
        <taxon>Cephalobomorpha</taxon>
        <taxon>Cephaloboidea</taxon>
        <taxon>Cephalobidae</taxon>
        <taxon>Acrobeloides</taxon>
    </lineage>
</organism>
<reference evidence="2" key="1">
    <citation type="submission" date="2022-11" db="UniProtKB">
        <authorList>
            <consortium name="WormBaseParasite"/>
        </authorList>
    </citation>
    <scope>IDENTIFICATION</scope>
</reference>
<dbReference type="Proteomes" id="UP000887540">
    <property type="component" value="Unplaced"/>
</dbReference>
<accession>A0A914D964</accession>
<evidence type="ECO:0000313" key="2">
    <source>
        <dbReference type="WBParaSite" id="ACRNAN_scaffold19979.g8860.t1"/>
    </source>
</evidence>
<evidence type="ECO:0000313" key="1">
    <source>
        <dbReference type="Proteomes" id="UP000887540"/>
    </source>
</evidence>
<dbReference type="WBParaSite" id="ACRNAN_scaffold19979.g8860.t1">
    <property type="protein sequence ID" value="ACRNAN_scaffold19979.g8860.t1"/>
    <property type="gene ID" value="ACRNAN_scaffold19979.g8860"/>
</dbReference>
<sequence length="76" mass="9174">MWREIMEFGPNPDFNGDKIFSYLAKIFGDDFVKGDPQKGAPLWYIDQHLFSFKLDQWIRKEDRSVEKQTFRKWGEV</sequence>
<keyword evidence="1" id="KW-1185">Reference proteome</keyword>
<name>A0A914D964_9BILA</name>